<dbReference type="SMART" id="SM00247">
    <property type="entry name" value="XTALbg"/>
    <property type="match status" value="2"/>
</dbReference>
<comment type="subunit">
    <text evidence="6">Homo/heterodimer, or complexes of higher-order. The structure of beta-crystallin oligomers seems to be stabilized through interactions between the N-terminal arms.</text>
</comment>
<evidence type="ECO:0000256" key="5">
    <source>
        <dbReference type="ARBA" id="ARBA00022737"/>
    </source>
</evidence>
<dbReference type="PANTHER" id="PTHR11818">
    <property type="entry name" value="BETA/GAMMA CRYSTALLIN"/>
    <property type="match status" value="1"/>
</dbReference>
<evidence type="ECO:0000256" key="1">
    <source>
        <dbReference type="ARBA" id="ARBA00003689"/>
    </source>
</evidence>
<name>A0A9Q1D747_CONCO</name>
<dbReference type="SUPFAM" id="SSF49695">
    <property type="entry name" value="gamma-Crystallin-like"/>
    <property type="match status" value="1"/>
</dbReference>
<dbReference type="PANTHER" id="PTHR11818:SF13">
    <property type="entry name" value="BETA-CRYSTALLIN B3"/>
    <property type="match status" value="1"/>
</dbReference>
<dbReference type="InterPro" id="IPR050252">
    <property type="entry name" value="Beta/Gamma-Crystallin"/>
</dbReference>
<evidence type="ECO:0000256" key="7">
    <source>
        <dbReference type="ARBA" id="ARBA00032629"/>
    </source>
</evidence>
<feature type="compositionally biased region" description="Pro residues" evidence="8">
    <location>
        <begin position="271"/>
        <end position="281"/>
    </location>
</feature>
<comment type="caution">
    <text evidence="10">The sequence shown here is derived from an EMBL/GenBank/DDBJ whole genome shotgun (WGS) entry which is preliminary data.</text>
</comment>
<dbReference type="Pfam" id="PF00030">
    <property type="entry name" value="Crystall"/>
    <property type="match status" value="2"/>
</dbReference>
<dbReference type="Proteomes" id="UP001152803">
    <property type="component" value="Unassembled WGS sequence"/>
</dbReference>
<dbReference type="FunFam" id="2.60.20.10:FF:000002">
    <property type="entry name" value="Crystallin, beta B2"/>
    <property type="match status" value="1"/>
</dbReference>
<comment type="similarity">
    <text evidence="2">Belongs to the beta/gamma-crystallin family.</text>
</comment>
<feature type="domain" description="Beta/gamma crystallin 'Greek key'" evidence="9">
    <location>
        <begin position="213"/>
        <end position="255"/>
    </location>
</feature>
<organism evidence="10 11">
    <name type="scientific">Conger conger</name>
    <name type="common">Conger eel</name>
    <name type="synonym">Muraena conger</name>
    <dbReference type="NCBI Taxonomy" id="82655"/>
    <lineage>
        <taxon>Eukaryota</taxon>
        <taxon>Metazoa</taxon>
        <taxon>Chordata</taxon>
        <taxon>Craniata</taxon>
        <taxon>Vertebrata</taxon>
        <taxon>Euteleostomi</taxon>
        <taxon>Actinopterygii</taxon>
        <taxon>Neopterygii</taxon>
        <taxon>Teleostei</taxon>
        <taxon>Anguilliformes</taxon>
        <taxon>Congridae</taxon>
        <taxon>Conger</taxon>
    </lineage>
</organism>
<evidence type="ECO:0000259" key="9">
    <source>
        <dbReference type="PROSITE" id="PS50915"/>
    </source>
</evidence>
<evidence type="ECO:0000313" key="11">
    <source>
        <dbReference type="Proteomes" id="UP001152803"/>
    </source>
</evidence>
<dbReference type="GO" id="GO:0005212">
    <property type="term" value="F:structural constituent of eye lens"/>
    <property type="evidence" value="ECO:0007669"/>
    <property type="project" value="UniProtKB-KW"/>
</dbReference>
<evidence type="ECO:0000313" key="10">
    <source>
        <dbReference type="EMBL" id="KAJ8261022.1"/>
    </source>
</evidence>
<evidence type="ECO:0000256" key="6">
    <source>
        <dbReference type="ARBA" id="ARBA00025922"/>
    </source>
</evidence>
<dbReference type="EMBL" id="JAFJMO010000012">
    <property type="protein sequence ID" value="KAJ8261022.1"/>
    <property type="molecule type" value="Genomic_DNA"/>
</dbReference>
<proteinExistence type="inferred from homology"/>
<dbReference type="GO" id="GO:0007601">
    <property type="term" value="P:visual perception"/>
    <property type="evidence" value="ECO:0007669"/>
    <property type="project" value="TreeGrafter"/>
</dbReference>
<dbReference type="PROSITE" id="PS50915">
    <property type="entry name" value="CRYSTALLIN_BETA_GAMMA"/>
    <property type="match status" value="3"/>
</dbReference>
<gene>
    <name evidence="10" type="ORF">COCON_G00167450</name>
</gene>
<dbReference type="OrthoDB" id="8701124at2759"/>
<dbReference type="AlphaFoldDB" id="A0A9Q1D747"/>
<evidence type="ECO:0000256" key="8">
    <source>
        <dbReference type="SAM" id="MobiDB-lite"/>
    </source>
</evidence>
<evidence type="ECO:0000256" key="4">
    <source>
        <dbReference type="ARBA" id="ARBA00022613"/>
    </source>
</evidence>
<feature type="domain" description="Beta/gamma crystallin 'Greek key'" evidence="9">
    <location>
        <begin position="81"/>
        <end position="120"/>
    </location>
</feature>
<dbReference type="PRINTS" id="PR01367">
    <property type="entry name" value="BGCRYSTALLIN"/>
</dbReference>
<comment type="function">
    <text evidence="1">Crystallins are the dominant structural components of the vertebrate eye lens.</text>
</comment>
<evidence type="ECO:0000256" key="3">
    <source>
        <dbReference type="ARBA" id="ARBA00019518"/>
    </source>
</evidence>
<dbReference type="Gene3D" id="2.60.20.10">
    <property type="entry name" value="Crystallins"/>
    <property type="match status" value="2"/>
</dbReference>
<evidence type="ECO:0000256" key="2">
    <source>
        <dbReference type="ARBA" id="ARBA00009646"/>
    </source>
</evidence>
<protein>
    <recommendedName>
        <fullName evidence="3">Beta-crystallin B3</fullName>
    </recommendedName>
    <alternativeName>
        <fullName evidence="7">Beta-B3 crystallin</fullName>
    </alternativeName>
</protein>
<keyword evidence="11" id="KW-1185">Reference proteome</keyword>
<dbReference type="FunFam" id="2.60.20.10:FF:000005">
    <property type="entry name" value="Crystallin, beta B1"/>
    <property type="match status" value="1"/>
</dbReference>
<dbReference type="GO" id="GO:0002088">
    <property type="term" value="P:lens development in camera-type eye"/>
    <property type="evidence" value="ECO:0007669"/>
    <property type="project" value="TreeGrafter"/>
</dbReference>
<accession>A0A9Q1D747</accession>
<reference evidence="10" key="1">
    <citation type="journal article" date="2023" name="Science">
        <title>Genome structures resolve the early diversification of teleost fishes.</title>
        <authorList>
            <person name="Parey E."/>
            <person name="Louis A."/>
            <person name="Montfort J."/>
            <person name="Bouchez O."/>
            <person name="Roques C."/>
            <person name="Iampietro C."/>
            <person name="Lluch J."/>
            <person name="Castinel A."/>
            <person name="Donnadieu C."/>
            <person name="Desvignes T."/>
            <person name="Floi Bucao C."/>
            <person name="Jouanno E."/>
            <person name="Wen M."/>
            <person name="Mejri S."/>
            <person name="Dirks R."/>
            <person name="Jansen H."/>
            <person name="Henkel C."/>
            <person name="Chen W.J."/>
            <person name="Zahm M."/>
            <person name="Cabau C."/>
            <person name="Klopp C."/>
            <person name="Thompson A.W."/>
            <person name="Robinson-Rechavi M."/>
            <person name="Braasch I."/>
            <person name="Lecointre G."/>
            <person name="Bobe J."/>
            <person name="Postlethwait J.H."/>
            <person name="Berthelot C."/>
            <person name="Roest Crollius H."/>
            <person name="Guiguen Y."/>
        </authorList>
    </citation>
    <scope>NUCLEOTIDE SEQUENCE</scope>
    <source>
        <strain evidence="10">Concon-B</strain>
    </source>
</reference>
<keyword evidence="4" id="KW-0273">Eye lens protein</keyword>
<keyword evidence="5" id="KW-0677">Repeat</keyword>
<dbReference type="InterPro" id="IPR001064">
    <property type="entry name" value="Beta/gamma_crystallin"/>
</dbReference>
<dbReference type="InterPro" id="IPR011024">
    <property type="entry name" value="G_crystallin-like"/>
</dbReference>
<sequence length="288" mass="31666">MVGSCPDCALAVWAGSRAWRGLACQLQGSIERQYPHTLCLHQYTPDTPTKARTNARAMSEQQGAPEQLAAGKGQGGVGGTYKVVLFEFENFQGRKVELSAASKDVTEKGLEKVASVLVECGPWVGFAQQAFKGEQFVLEKGEYPRWATWTNSQNNYSLMSLRPLKVDSAEHKLHLFEAEGFAGRKMEIVDDDVPSLWAHGFQDRVGSVKSLSGTWVGYVYPGYRGHQFVFEKGDFKHCNDWGSARPEIQSVRRIRDMQWHTKGCFQAAAPAPTPTPPPPAPATATGSS</sequence>
<feature type="region of interest" description="Disordered" evidence="8">
    <location>
        <begin position="267"/>
        <end position="288"/>
    </location>
</feature>
<feature type="domain" description="Beta/gamma crystallin 'Greek key'" evidence="9">
    <location>
        <begin position="121"/>
        <end position="165"/>
    </location>
</feature>